<organism evidence="11 12">
    <name type="scientific">Denticeps clupeoides</name>
    <name type="common">denticle herring</name>
    <dbReference type="NCBI Taxonomy" id="299321"/>
    <lineage>
        <taxon>Eukaryota</taxon>
        <taxon>Metazoa</taxon>
        <taxon>Chordata</taxon>
        <taxon>Craniata</taxon>
        <taxon>Vertebrata</taxon>
        <taxon>Euteleostomi</taxon>
        <taxon>Actinopterygii</taxon>
        <taxon>Neopterygii</taxon>
        <taxon>Teleostei</taxon>
        <taxon>Clupei</taxon>
        <taxon>Clupeiformes</taxon>
        <taxon>Denticipitoidei</taxon>
        <taxon>Denticipitidae</taxon>
        <taxon>Denticeps</taxon>
    </lineage>
</organism>
<keyword evidence="10" id="KW-1133">Transmembrane helix</keyword>
<keyword evidence="8" id="KW-0449">Lipoprotein</keyword>
<comment type="function">
    <text evidence="9">Ligand for members of the frizzled family of seven transmembrane receptors.</text>
</comment>
<name>A0AAY4EQ93_9TELE</name>
<evidence type="ECO:0000256" key="8">
    <source>
        <dbReference type="ARBA" id="ARBA00023288"/>
    </source>
</evidence>
<dbReference type="GeneTree" id="ENSGT00940000180874"/>
<evidence type="ECO:0000256" key="9">
    <source>
        <dbReference type="RuleBase" id="RU003500"/>
    </source>
</evidence>
<keyword evidence="6 9" id="KW-0879">Wnt signaling pathway</keyword>
<feature type="transmembrane region" description="Helical" evidence="10">
    <location>
        <begin position="6"/>
        <end position="24"/>
    </location>
</feature>
<evidence type="ECO:0000256" key="7">
    <source>
        <dbReference type="ARBA" id="ARBA00023157"/>
    </source>
</evidence>
<dbReference type="GO" id="GO:0005576">
    <property type="term" value="C:extracellular region"/>
    <property type="evidence" value="ECO:0007669"/>
    <property type="project" value="InterPro"/>
</dbReference>
<evidence type="ECO:0000256" key="5">
    <source>
        <dbReference type="ARBA" id="ARBA00022530"/>
    </source>
</evidence>
<comment type="subcellular location">
    <subcellularLocation>
        <location evidence="1 9">Secreted</location>
        <location evidence="1 9">Extracellular space</location>
        <location evidence="1 9">Extracellular matrix</location>
    </subcellularLocation>
</comment>
<keyword evidence="7" id="KW-1015">Disulfide bond</keyword>
<evidence type="ECO:0000256" key="1">
    <source>
        <dbReference type="ARBA" id="ARBA00004498"/>
    </source>
</evidence>
<dbReference type="GO" id="GO:0016055">
    <property type="term" value="P:Wnt signaling pathway"/>
    <property type="evidence" value="ECO:0007669"/>
    <property type="project" value="UniProtKB-KW"/>
</dbReference>
<reference evidence="11" key="2">
    <citation type="submission" date="2025-08" db="UniProtKB">
        <authorList>
            <consortium name="Ensembl"/>
        </authorList>
    </citation>
    <scope>IDENTIFICATION</scope>
</reference>
<dbReference type="Pfam" id="PF00110">
    <property type="entry name" value="wnt"/>
    <property type="match status" value="1"/>
</dbReference>
<keyword evidence="10" id="KW-0812">Transmembrane</keyword>
<proteinExistence type="inferred from homology"/>
<keyword evidence="3 9" id="KW-0217">Developmental protein</keyword>
<keyword evidence="4" id="KW-0964">Secreted</keyword>
<reference evidence="11 12" key="1">
    <citation type="submission" date="2020-06" db="EMBL/GenBank/DDBJ databases">
        <authorList>
            <consortium name="Wellcome Sanger Institute Data Sharing"/>
        </authorList>
    </citation>
    <scope>NUCLEOTIDE SEQUENCE [LARGE SCALE GENOMIC DNA]</scope>
</reference>
<keyword evidence="12" id="KW-1185">Reference proteome</keyword>
<keyword evidence="10" id="KW-0472">Membrane</keyword>
<evidence type="ECO:0000256" key="4">
    <source>
        <dbReference type="ARBA" id="ARBA00022525"/>
    </source>
</evidence>
<dbReference type="Ensembl" id="ENSDCDT00010070156.1">
    <property type="protein sequence ID" value="ENSDCDP00010059439.1"/>
    <property type="gene ID" value="ENSDCDG00010033232.1"/>
</dbReference>
<evidence type="ECO:0000256" key="6">
    <source>
        <dbReference type="ARBA" id="ARBA00022687"/>
    </source>
</evidence>
<protein>
    <recommendedName>
        <fullName evidence="9">Protein Wnt</fullName>
    </recommendedName>
</protein>
<dbReference type="AlphaFoldDB" id="A0AAY4EQ93"/>
<dbReference type="InterPro" id="IPR005817">
    <property type="entry name" value="Wnt"/>
</dbReference>
<evidence type="ECO:0000313" key="12">
    <source>
        <dbReference type="Proteomes" id="UP000694580"/>
    </source>
</evidence>
<accession>A0AAY4EQ93</accession>
<comment type="similarity">
    <text evidence="2 9">Belongs to the Wnt family.</text>
</comment>
<evidence type="ECO:0000256" key="3">
    <source>
        <dbReference type="ARBA" id="ARBA00022473"/>
    </source>
</evidence>
<reference evidence="11" key="3">
    <citation type="submission" date="2025-09" db="UniProtKB">
        <authorList>
            <consortium name="Ensembl"/>
        </authorList>
    </citation>
    <scope>IDENTIFICATION</scope>
</reference>
<dbReference type="GO" id="GO:0005102">
    <property type="term" value="F:signaling receptor binding"/>
    <property type="evidence" value="ECO:0007669"/>
    <property type="project" value="InterPro"/>
</dbReference>
<keyword evidence="5" id="KW-0272">Extracellular matrix</keyword>
<dbReference type="Proteomes" id="UP000694580">
    <property type="component" value="Chromosome 15"/>
</dbReference>
<evidence type="ECO:0000256" key="10">
    <source>
        <dbReference type="SAM" id="Phobius"/>
    </source>
</evidence>
<evidence type="ECO:0000256" key="2">
    <source>
        <dbReference type="ARBA" id="ARBA00005683"/>
    </source>
</evidence>
<evidence type="ECO:0000313" key="11">
    <source>
        <dbReference type="Ensembl" id="ENSDCDP00010059439.1"/>
    </source>
</evidence>
<sequence length="97" mass="11191">DDKAHLNLNYWFLLIYSFITLKLLGYTEKTGCAHLPLSSRQKELCKKKPDLLPSIKDAARLGVAACHAQFRHERWNCSTDGHPSLFGMRRHPRSEKI</sequence>